<reference evidence="3" key="2">
    <citation type="submission" date="2024-06" db="UniProtKB">
        <authorList>
            <consortium name="EnsemblMetazoa"/>
        </authorList>
    </citation>
    <scope>IDENTIFICATION</scope>
</reference>
<dbReference type="GeneID" id="100632417"/>
<keyword evidence="1" id="KW-0812">Transmembrane</keyword>
<keyword evidence="1" id="KW-1133">Transmembrane helix</keyword>
<evidence type="ECO:0000256" key="2">
    <source>
        <dbReference type="SAM" id="SignalP"/>
    </source>
</evidence>
<keyword evidence="1" id="KW-0472">Membrane</keyword>
<feature type="signal peptide" evidence="2">
    <location>
        <begin position="1"/>
        <end position="24"/>
    </location>
</feature>
<organism evidence="3 4">
    <name type="scientific">Amphimedon queenslandica</name>
    <name type="common">Sponge</name>
    <dbReference type="NCBI Taxonomy" id="400682"/>
    <lineage>
        <taxon>Eukaryota</taxon>
        <taxon>Metazoa</taxon>
        <taxon>Porifera</taxon>
        <taxon>Demospongiae</taxon>
        <taxon>Heteroscleromorpha</taxon>
        <taxon>Haplosclerida</taxon>
        <taxon>Niphatidae</taxon>
        <taxon>Amphimedon</taxon>
    </lineage>
</organism>
<keyword evidence="4" id="KW-1185">Reference proteome</keyword>
<keyword evidence="2" id="KW-0732">Signal</keyword>
<protein>
    <submittedName>
        <fullName evidence="3">Uncharacterized protein</fullName>
    </submittedName>
</protein>
<evidence type="ECO:0000313" key="4">
    <source>
        <dbReference type="Proteomes" id="UP000007879"/>
    </source>
</evidence>
<feature type="chain" id="PRO_5042907565" evidence="2">
    <location>
        <begin position="25"/>
        <end position="104"/>
    </location>
</feature>
<evidence type="ECO:0000256" key="1">
    <source>
        <dbReference type="SAM" id="Phobius"/>
    </source>
</evidence>
<dbReference type="AlphaFoldDB" id="A0AAN0IFP8"/>
<name>A0AAN0IFP8_AMPQE</name>
<dbReference type="EnsemblMetazoa" id="XM_003387583.3">
    <property type="protein sequence ID" value="XP_003387631.1"/>
    <property type="gene ID" value="LOC100632417"/>
</dbReference>
<dbReference type="RefSeq" id="XP_003387631.1">
    <property type="nucleotide sequence ID" value="XM_003387583.3"/>
</dbReference>
<dbReference type="Proteomes" id="UP000007879">
    <property type="component" value="Unassembled WGS sequence"/>
</dbReference>
<sequence length="104" mass="11110">MAVYKKSLLLNVLVLLCFFAAVYSQNMTCGDVDCSSVGPDDLGNERNECCSMYFSFLNGCCSSEENSNLRLIRDIVIGVSVGVGGLILILICICICCCVCVCAG</sequence>
<reference evidence="4" key="1">
    <citation type="journal article" date="2010" name="Nature">
        <title>The Amphimedon queenslandica genome and the evolution of animal complexity.</title>
        <authorList>
            <person name="Srivastava M."/>
            <person name="Simakov O."/>
            <person name="Chapman J."/>
            <person name="Fahey B."/>
            <person name="Gauthier M.E."/>
            <person name="Mitros T."/>
            <person name="Richards G.S."/>
            <person name="Conaco C."/>
            <person name="Dacre M."/>
            <person name="Hellsten U."/>
            <person name="Larroux C."/>
            <person name="Putnam N.H."/>
            <person name="Stanke M."/>
            <person name="Adamska M."/>
            <person name="Darling A."/>
            <person name="Degnan S.M."/>
            <person name="Oakley T.H."/>
            <person name="Plachetzki D.C."/>
            <person name="Zhai Y."/>
            <person name="Adamski M."/>
            <person name="Calcino A."/>
            <person name="Cummins S.F."/>
            <person name="Goodstein D.M."/>
            <person name="Harris C."/>
            <person name="Jackson D.J."/>
            <person name="Leys S.P."/>
            <person name="Shu S."/>
            <person name="Woodcroft B.J."/>
            <person name="Vervoort M."/>
            <person name="Kosik K.S."/>
            <person name="Manning G."/>
            <person name="Degnan B.M."/>
            <person name="Rokhsar D.S."/>
        </authorList>
    </citation>
    <scope>NUCLEOTIDE SEQUENCE [LARGE SCALE GENOMIC DNA]</scope>
</reference>
<accession>A0AAN0IFP8</accession>
<feature type="transmembrane region" description="Helical" evidence="1">
    <location>
        <begin position="75"/>
        <end position="103"/>
    </location>
</feature>
<proteinExistence type="predicted"/>
<evidence type="ECO:0000313" key="3">
    <source>
        <dbReference type="EnsemblMetazoa" id="XP_003387631.1"/>
    </source>
</evidence>
<dbReference type="KEGG" id="aqu:100632417"/>